<gene>
    <name evidence="7" type="ORF">PHJA_001736300</name>
</gene>
<evidence type="ECO:0000256" key="3">
    <source>
        <dbReference type="ARBA" id="ARBA00023121"/>
    </source>
</evidence>
<dbReference type="PROSITE" id="PS51257">
    <property type="entry name" value="PROKAR_LIPOPROTEIN"/>
    <property type="match status" value="1"/>
</dbReference>
<dbReference type="GO" id="GO:0006869">
    <property type="term" value="P:lipid transport"/>
    <property type="evidence" value="ECO:0007669"/>
    <property type="project" value="InterPro"/>
</dbReference>
<accession>A0A830CNJ7</accession>
<dbReference type="Gene3D" id="1.10.110.10">
    <property type="entry name" value="Plant lipid-transfer and hydrophobic proteins"/>
    <property type="match status" value="1"/>
</dbReference>
<dbReference type="PANTHER" id="PTHR33076">
    <property type="entry name" value="NON-SPECIFIC LIPID-TRANSFER PROTEIN 2-RELATED"/>
    <property type="match status" value="1"/>
</dbReference>
<comment type="similarity">
    <text evidence="1 4">Belongs to the plant LTP family.</text>
</comment>
<dbReference type="PRINTS" id="PR00382">
    <property type="entry name" value="LIPIDTRNSFER"/>
</dbReference>
<evidence type="ECO:0000256" key="2">
    <source>
        <dbReference type="ARBA" id="ARBA00022448"/>
    </source>
</evidence>
<evidence type="ECO:0000256" key="1">
    <source>
        <dbReference type="ARBA" id="ARBA00009748"/>
    </source>
</evidence>
<dbReference type="EMBL" id="BMAC01000411">
    <property type="protein sequence ID" value="GFP95921.1"/>
    <property type="molecule type" value="Genomic_DNA"/>
</dbReference>
<keyword evidence="5" id="KW-0732">Signal</keyword>
<dbReference type="OrthoDB" id="1917968at2759"/>
<keyword evidence="3 4" id="KW-0446">Lipid-binding</keyword>
<evidence type="ECO:0000313" key="8">
    <source>
        <dbReference type="Proteomes" id="UP000653305"/>
    </source>
</evidence>
<keyword evidence="2 4" id="KW-0813">Transport</keyword>
<dbReference type="AlphaFoldDB" id="A0A830CNJ7"/>
<dbReference type="SMART" id="SM00499">
    <property type="entry name" value="AAI"/>
    <property type="match status" value="1"/>
</dbReference>
<dbReference type="InterPro" id="IPR000528">
    <property type="entry name" value="Plant_nsLTP"/>
</dbReference>
<feature type="signal peptide" evidence="5">
    <location>
        <begin position="1"/>
        <end position="24"/>
    </location>
</feature>
<dbReference type="Proteomes" id="UP000653305">
    <property type="component" value="Unassembled WGS sequence"/>
</dbReference>
<dbReference type="InterPro" id="IPR036312">
    <property type="entry name" value="Bifun_inhib/LTP/seed_sf"/>
</dbReference>
<dbReference type="SUPFAM" id="SSF47699">
    <property type="entry name" value="Bifunctional inhibitor/lipid-transfer protein/seed storage 2S albumin"/>
    <property type="match status" value="1"/>
</dbReference>
<comment type="caution">
    <text evidence="7">The sequence shown here is derived from an EMBL/GenBank/DDBJ whole genome shotgun (WGS) entry which is preliminary data.</text>
</comment>
<evidence type="ECO:0000259" key="6">
    <source>
        <dbReference type="SMART" id="SM00499"/>
    </source>
</evidence>
<protein>
    <recommendedName>
        <fullName evidence="4">Non-specific lipid-transfer protein</fullName>
    </recommendedName>
</protein>
<reference evidence="7" key="1">
    <citation type="submission" date="2020-07" db="EMBL/GenBank/DDBJ databases">
        <title>Ethylene signaling mediates host invasion by parasitic plants.</title>
        <authorList>
            <person name="Yoshida S."/>
        </authorList>
    </citation>
    <scope>NUCLEOTIDE SEQUENCE</scope>
    <source>
        <strain evidence="7">Okayama</strain>
    </source>
</reference>
<evidence type="ECO:0000256" key="5">
    <source>
        <dbReference type="SAM" id="SignalP"/>
    </source>
</evidence>
<proteinExistence type="inferred from homology"/>
<dbReference type="CDD" id="cd01960">
    <property type="entry name" value="nsLTP1"/>
    <property type="match status" value="1"/>
</dbReference>
<keyword evidence="8" id="KW-1185">Reference proteome</keyword>
<evidence type="ECO:0000313" key="7">
    <source>
        <dbReference type="EMBL" id="GFP95921.1"/>
    </source>
</evidence>
<dbReference type="InterPro" id="IPR016140">
    <property type="entry name" value="Bifunc_inhib/LTP/seed_store"/>
</dbReference>
<dbReference type="Pfam" id="PF00234">
    <property type="entry name" value="Tryp_alpha_amyl"/>
    <property type="match status" value="1"/>
</dbReference>
<dbReference type="GO" id="GO:0008289">
    <property type="term" value="F:lipid binding"/>
    <property type="evidence" value="ECO:0007669"/>
    <property type="project" value="UniProtKB-KW"/>
</dbReference>
<feature type="chain" id="PRO_5032735430" description="Non-specific lipid-transfer protein" evidence="5">
    <location>
        <begin position="25"/>
        <end position="115"/>
    </location>
</feature>
<feature type="domain" description="Bifunctional inhibitor/plant lipid transfer protein/seed storage helical" evidence="6">
    <location>
        <begin position="28"/>
        <end position="113"/>
    </location>
</feature>
<name>A0A830CNJ7_9LAMI</name>
<sequence>MKSAFFSMFLILSVVYCFAQLSNAAGSCGPVDMRAASCITFATGKVSTPPAACCSGLQELARGVKTVEDKKVICRCLKSGVKNFAGVQDRFLSQIPNACKIKVGFPVSLNTDCEK</sequence>
<evidence type="ECO:0000256" key="4">
    <source>
        <dbReference type="RuleBase" id="RU000628"/>
    </source>
</evidence>
<organism evidence="7 8">
    <name type="scientific">Phtheirospermum japonicum</name>
    <dbReference type="NCBI Taxonomy" id="374723"/>
    <lineage>
        <taxon>Eukaryota</taxon>
        <taxon>Viridiplantae</taxon>
        <taxon>Streptophyta</taxon>
        <taxon>Embryophyta</taxon>
        <taxon>Tracheophyta</taxon>
        <taxon>Spermatophyta</taxon>
        <taxon>Magnoliopsida</taxon>
        <taxon>eudicotyledons</taxon>
        <taxon>Gunneridae</taxon>
        <taxon>Pentapetalae</taxon>
        <taxon>asterids</taxon>
        <taxon>lamiids</taxon>
        <taxon>Lamiales</taxon>
        <taxon>Orobanchaceae</taxon>
        <taxon>Orobanchaceae incertae sedis</taxon>
        <taxon>Phtheirospermum</taxon>
    </lineage>
</organism>
<comment type="function">
    <text evidence="4">Plant non-specific lipid-transfer proteins transfer phospholipids as well as galactolipids across membranes. May play a role in wax or cutin deposition in the cell walls of expanding epidermal cells and certain secretory tissues.</text>
</comment>